<evidence type="ECO:0000256" key="2">
    <source>
        <dbReference type="SAM" id="Coils"/>
    </source>
</evidence>
<accession>A0A2D0KDB5</accession>
<evidence type="ECO:0000313" key="3">
    <source>
        <dbReference type="EMBL" id="PHM61434.1"/>
    </source>
</evidence>
<dbReference type="SUPFAM" id="SSF46689">
    <property type="entry name" value="Homeodomain-like"/>
    <property type="match status" value="1"/>
</dbReference>
<reference evidence="3 4" key="1">
    <citation type="journal article" date="2017" name="Nat. Microbiol.">
        <title>Natural product diversity associated with the nematode symbionts Photorhabdus and Xenorhabdus.</title>
        <authorList>
            <person name="Tobias N.J."/>
            <person name="Wolff H."/>
            <person name="Djahanschiri B."/>
            <person name="Grundmann F."/>
            <person name="Kronenwerth M."/>
            <person name="Shi Y.M."/>
            <person name="Simonyi S."/>
            <person name="Grun P."/>
            <person name="Shapiro-Ilan D."/>
            <person name="Pidot S.J."/>
            <person name="Stinear T.P."/>
            <person name="Ebersberger I."/>
            <person name="Bode H.B."/>
        </authorList>
    </citation>
    <scope>NUCLEOTIDE SEQUENCE [LARGE SCALE GENOMIC DNA]</scope>
    <source>
        <strain evidence="3 4">DSM 22670</strain>
    </source>
</reference>
<evidence type="ECO:0000313" key="4">
    <source>
        <dbReference type="Proteomes" id="UP000222168"/>
    </source>
</evidence>
<dbReference type="PANTHER" id="PTHR33215">
    <property type="entry name" value="PROTEIN DISTAL ANTENNA"/>
    <property type="match status" value="1"/>
</dbReference>
<dbReference type="GO" id="GO:0004803">
    <property type="term" value="F:transposase activity"/>
    <property type="evidence" value="ECO:0007669"/>
    <property type="project" value="InterPro"/>
</dbReference>
<proteinExistence type="inferred from homology"/>
<evidence type="ECO:0000256" key="1">
    <source>
        <dbReference type="ARBA" id="ARBA00009964"/>
    </source>
</evidence>
<dbReference type="AlphaFoldDB" id="A0A2D0KDB5"/>
<dbReference type="GO" id="GO:0006313">
    <property type="term" value="P:DNA transposition"/>
    <property type="evidence" value="ECO:0007669"/>
    <property type="project" value="InterPro"/>
</dbReference>
<dbReference type="OrthoDB" id="6445738at2"/>
<keyword evidence="2" id="KW-0175">Coiled coil</keyword>
<dbReference type="Proteomes" id="UP000222168">
    <property type="component" value="Unassembled WGS sequence"/>
</dbReference>
<feature type="coiled-coil region" evidence="2">
    <location>
        <begin position="64"/>
        <end position="91"/>
    </location>
</feature>
<dbReference type="InterPro" id="IPR009057">
    <property type="entry name" value="Homeodomain-like_sf"/>
</dbReference>
<dbReference type="Pfam" id="PF01527">
    <property type="entry name" value="HTH_Tnp_1"/>
    <property type="match status" value="1"/>
</dbReference>
<dbReference type="GO" id="GO:0003677">
    <property type="term" value="F:DNA binding"/>
    <property type="evidence" value="ECO:0007669"/>
    <property type="project" value="InterPro"/>
</dbReference>
<gene>
    <name evidence="3" type="ORF">Xish_00570</name>
</gene>
<dbReference type="Gene3D" id="1.10.10.60">
    <property type="entry name" value="Homeodomain-like"/>
    <property type="match status" value="1"/>
</dbReference>
<dbReference type="InterPro" id="IPR002514">
    <property type="entry name" value="Transposase_8"/>
</dbReference>
<name>A0A2D0KDB5_9GAMM</name>
<keyword evidence="4" id="KW-1185">Reference proteome</keyword>
<organism evidence="3 4">
    <name type="scientific">Xenorhabdus ishibashii</name>
    <dbReference type="NCBI Taxonomy" id="1034471"/>
    <lineage>
        <taxon>Bacteria</taxon>
        <taxon>Pseudomonadati</taxon>
        <taxon>Pseudomonadota</taxon>
        <taxon>Gammaproteobacteria</taxon>
        <taxon>Enterobacterales</taxon>
        <taxon>Morganellaceae</taxon>
        <taxon>Xenorhabdus</taxon>
    </lineage>
</organism>
<dbReference type="InterPro" id="IPR051839">
    <property type="entry name" value="RD_transcriptional_regulator"/>
</dbReference>
<sequence>MKLKPTKRHYSVEFKLEAVQQVVLHHQRVIDIARSLAVDASTLRKWIRQYKAEIQGVTPAGKALTPEQRQIQALEKQVRRLEVEKEILKQAAVLMSEIRSGAKTEGAILTKRV</sequence>
<dbReference type="EMBL" id="NJAK01000001">
    <property type="protein sequence ID" value="PHM61434.1"/>
    <property type="molecule type" value="Genomic_DNA"/>
</dbReference>
<comment type="similarity">
    <text evidence="1">Belongs to the transposase 8 family.</text>
</comment>
<protein>
    <submittedName>
        <fullName evidence="3">Transposase</fullName>
    </submittedName>
</protein>
<comment type="caution">
    <text evidence="3">The sequence shown here is derived from an EMBL/GenBank/DDBJ whole genome shotgun (WGS) entry which is preliminary data.</text>
</comment>
<dbReference type="PANTHER" id="PTHR33215:SF12">
    <property type="entry name" value="TRANSPOSASE INSN FOR INSERTION SEQUENCE ELEMENT IS911A-RELATED"/>
    <property type="match status" value="1"/>
</dbReference>